<evidence type="ECO:0000256" key="2">
    <source>
        <dbReference type="ARBA" id="ARBA00022692"/>
    </source>
</evidence>
<organism evidence="7">
    <name type="scientific">freshwater metagenome</name>
    <dbReference type="NCBI Taxonomy" id="449393"/>
    <lineage>
        <taxon>unclassified sequences</taxon>
        <taxon>metagenomes</taxon>
        <taxon>ecological metagenomes</taxon>
    </lineage>
</organism>
<feature type="domain" description="O-antigen ligase-related" evidence="6">
    <location>
        <begin position="271"/>
        <end position="418"/>
    </location>
</feature>
<dbReference type="EMBL" id="CAFBMX010000005">
    <property type="protein sequence ID" value="CAB4930082.1"/>
    <property type="molecule type" value="Genomic_DNA"/>
</dbReference>
<evidence type="ECO:0000256" key="5">
    <source>
        <dbReference type="SAM" id="Phobius"/>
    </source>
</evidence>
<feature type="transmembrane region" description="Helical" evidence="5">
    <location>
        <begin position="311"/>
        <end position="332"/>
    </location>
</feature>
<dbReference type="Pfam" id="PF04932">
    <property type="entry name" value="Wzy_C"/>
    <property type="match status" value="1"/>
</dbReference>
<keyword evidence="3 5" id="KW-1133">Transmembrane helix</keyword>
<name>A0A6J7IIF4_9ZZZZ</name>
<reference evidence="7" key="1">
    <citation type="submission" date="2020-05" db="EMBL/GenBank/DDBJ databases">
        <authorList>
            <person name="Chiriac C."/>
            <person name="Salcher M."/>
            <person name="Ghai R."/>
            <person name="Kavagutti S V."/>
        </authorList>
    </citation>
    <scope>NUCLEOTIDE SEQUENCE</scope>
</reference>
<proteinExistence type="predicted"/>
<sequence length="506" mass="51767">MRQAALALASAVLLAGPTVIAFFSGGYFDTPRLWGLALAWVLVLIAALCAPRPLPRALPGRLVLGGMAALTASTAISIAWAPLSGAALDDVQRLLLYLGALIAAIALLRRDRMARAIEPALGFGACLVVAYGVAGRLLPGVLQPDVSLRAGGRLDQPLTYWNGMGALAAIGVVLCVHLGADRTRSARLRALAIAACAPLSAGLYLSYSRGAIAGLVVGLLVILALDPTRSALRALAVAAGVGAAGVLACAPFDGVADLTGSLGHRERQGLVALALLIGVMLVGAVAAVWLTRSDARRPEAADASRLPGARLLPAAAATAFVAALCVVVIGGLTERAGDAARTDLQSAGRLTSLQSNRYEYWRVAAGAFADRPVQGLGSSGFRVRWLEERPIPEVVRNAHSLPLETAAELGLVGLLALLALLGGAGLAAMRALARRPGLSAGWVAACAVFLLHAFMDWGWQMPAVALPFVLLVGALAAVADEDLAASGETPDLAARTGEARAVAEPA</sequence>
<feature type="transmembrane region" description="Helical" evidence="5">
    <location>
        <begin position="409"/>
        <end position="429"/>
    </location>
</feature>
<keyword evidence="4 5" id="KW-0472">Membrane</keyword>
<gene>
    <name evidence="7" type="ORF">UFOPK3674_01091</name>
</gene>
<feature type="transmembrane region" description="Helical" evidence="5">
    <location>
        <begin position="91"/>
        <end position="108"/>
    </location>
</feature>
<feature type="transmembrane region" description="Helical" evidence="5">
    <location>
        <begin position="268"/>
        <end position="290"/>
    </location>
</feature>
<feature type="transmembrane region" description="Helical" evidence="5">
    <location>
        <begin position="120"/>
        <end position="138"/>
    </location>
</feature>
<feature type="transmembrane region" description="Helical" evidence="5">
    <location>
        <begin position="62"/>
        <end position="85"/>
    </location>
</feature>
<comment type="subcellular location">
    <subcellularLocation>
        <location evidence="1">Membrane</location>
        <topology evidence="1">Multi-pass membrane protein</topology>
    </subcellularLocation>
</comment>
<dbReference type="InterPro" id="IPR051533">
    <property type="entry name" value="WaaL-like"/>
</dbReference>
<protein>
    <submittedName>
        <fullName evidence="7">Unannotated protein</fullName>
    </submittedName>
</protein>
<evidence type="ECO:0000256" key="3">
    <source>
        <dbReference type="ARBA" id="ARBA00022989"/>
    </source>
</evidence>
<dbReference type="InterPro" id="IPR007016">
    <property type="entry name" value="O-antigen_ligase-rel_domated"/>
</dbReference>
<evidence type="ECO:0000313" key="7">
    <source>
        <dbReference type="EMBL" id="CAB4930082.1"/>
    </source>
</evidence>
<dbReference type="GO" id="GO:0016020">
    <property type="term" value="C:membrane"/>
    <property type="evidence" value="ECO:0007669"/>
    <property type="project" value="UniProtKB-SubCell"/>
</dbReference>
<feature type="transmembrane region" description="Helical" evidence="5">
    <location>
        <begin position="158"/>
        <end position="176"/>
    </location>
</feature>
<evidence type="ECO:0000259" key="6">
    <source>
        <dbReference type="Pfam" id="PF04932"/>
    </source>
</evidence>
<accession>A0A6J7IIF4</accession>
<evidence type="ECO:0000256" key="1">
    <source>
        <dbReference type="ARBA" id="ARBA00004141"/>
    </source>
</evidence>
<evidence type="ECO:0000256" key="4">
    <source>
        <dbReference type="ARBA" id="ARBA00023136"/>
    </source>
</evidence>
<keyword evidence="2 5" id="KW-0812">Transmembrane</keyword>
<dbReference type="PANTHER" id="PTHR37422">
    <property type="entry name" value="TEICHURONIC ACID BIOSYNTHESIS PROTEIN TUAE"/>
    <property type="match status" value="1"/>
</dbReference>
<feature type="transmembrane region" description="Helical" evidence="5">
    <location>
        <begin position="211"/>
        <end position="228"/>
    </location>
</feature>
<feature type="transmembrane region" description="Helical" evidence="5">
    <location>
        <begin position="461"/>
        <end position="479"/>
    </location>
</feature>
<feature type="transmembrane region" description="Helical" evidence="5">
    <location>
        <begin position="31"/>
        <end position="50"/>
    </location>
</feature>
<dbReference type="AlphaFoldDB" id="A0A6J7IIF4"/>
<feature type="transmembrane region" description="Helical" evidence="5">
    <location>
        <begin position="235"/>
        <end position="256"/>
    </location>
</feature>
<dbReference type="PANTHER" id="PTHR37422:SF23">
    <property type="entry name" value="TEICHURONIC ACID BIOSYNTHESIS PROTEIN TUAE"/>
    <property type="match status" value="1"/>
</dbReference>